<evidence type="ECO:0000313" key="6">
    <source>
        <dbReference type="Proteomes" id="UP000015104"/>
    </source>
</evidence>
<dbReference type="PANTHER" id="PTHR23106:SF24">
    <property type="entry name" value="ANGIOGENIC FACTOR WITH G PATCH AND FHA DOMAINS 1"/>
    <property type="match status" value="1"/>
</dbReference>
<dbReference type="InterPro" id="IPR053027">
    <property type="entry name" value="AGGF1"/>
</dbReference>
<feature type="compositionally biased region" description="Basic and acidic residues" evidence="2">
    <location>
        <begin position="430"/>
        <end position="441"/>
    </location>
</feature>
<dbReference type="EnsemblMetazoa" id="tetur02g09330.1">
    <property type="protein sequence ID" value="tetur02g09330.1"/>
    <property type="gene ID" value="tetur02g09330"/>
</dbReference>
<feature type="region of interest" description="Disordered" evidence="2">
    <location>
        <begin position="419"/>
        <end position="452"/>
    </location>
</feature>
<sequence length="497" mass="56063">METSQEEESVSDLQFKLKEKIRELEEAQRNNSKLSNEITKLTRFNKDLISQIDLTNSKLHVLLGVCEGRADKSIQTESSIDNTKRCTYCQSAAVSKENPSQNQSDNAVYNQENCKQLKAADWAKIAQEVVDSNDYIFEPTSKTYYSQSSGWYYYPNEKLFFDPKSKNYYTFNQETKSYDQYLVETADESKVSKKDKKNKAEQESEEGELSSSSCESSPKRNDKSSRKKGSKFDMEDVDSYDSDINDDESNISCLRLIVRESESLKLGSLLLITITGALIGNSPVCDLVITDPSVSRKHARISYDQKKRCYLIADCSSKHGVFLNGNRLKGDETRVIKHGDILKLAKTEFLLHHHYGKEVTCNGCEPGCVQADLIVCGRLAKDDEEDIVIVEDRHTALKKLKKRYGVSWDNENLVNLPQNYNDRAKKRRLEKGSDNPYEKTGEGTSLDKPLTQENKGFKMLQKLGWKKGSGVGKSASGDTQPVPLVSSEGRTGLGFHS</sequence>
<dbReference type="Pfam" id="PF17780">
    <property type="entry name" value="OCRE"/>
    <property type="match status" value="1"/>
</dbReference>
<dbReference type="Pfam" id="PF00498">
    <property type="entry name" value="FHA"/>
    <property type="match status" value="1"/>
</dbReference>
<evidence type="ECO:0000313" key="5">
    <source>
        <dbReference type="EnsemblMetazoa" id="tetur02g09330.1"/>
    </source>
</evidence>
<gene>
    <name evidence="5" type="primary">107371317</name>
</gene>
<dbReference type="SUPFAM" id="SSF49879">
    <property type="entry name" value="SMAD/FHA domain"/>
    <property type="match status" value="1"/>
</dbReference>
<name>T1JWS7_TETUR</name>
<proteinExistence type="predicted"/>
<keyword evidence="6" id="KW-1185">Reference proteome</keyword>
<evidence type="ECO:0000259" key="3">
    <source>
        <dbReference type="PROSITE" id="PS50006"/>
    </source>
</evidence>
<reference evidence="5" key="2">
    <citation type="submission" date="2015-06" db="UniProtKB">
        <authorList>
            <consortium name="EnsemblMetazoa"/>
        </authorList>
    </citation>
    <scope>IDENTIFICATION</scope>
</reference>
<evidence type="ECO:0000256" key="1">
    <source>
        <dbReference type="SAM" id="Coils"/>
    </source>
</evidence>
<dbReference type="Pfam" id="PF01585">
    <property type="entry name" value="G-patch"/>
    <property type="match status" value="1"/>
</dbReference>
<dbReference type="InterPro" id="IPR000253">
    <property type="entry name" value="FHA_dom"/>
</dbReference>
<dbReference type="SMART" id="SM00240">
    <property type="entry name" value="FHA"/>
    <property type="match status" value="1"/>
</dbReference>
<dbReference type="Proteomes" id="UP000015104">
    <property type="component" value="Unassembled WGS sequence"/>
</dbReference>
<dbReference type="HOGENOM" id="CLU_548992_0_0_1"/>
<feature type="compositionally biased region" description="Low complexity" evidence="2">
    <location>
        <begin position="467"/>
        <end position="477"/>
    </location>
</feature>
<feature type="compositionally biased region" description="Basic and acidic residues" evidence="2">
    <location>
        <begin position="189"/>
        <end position="202"/>
    </location>
</feature>
<organism evidence="5 6">
    <name type="scientific">Tetranychus urticae</name>
    <name type="common">Two-spotted spider mite</name>
    <dbReference type="NCBI Taxonomy" id="32264"/>
    <lineage>
        <taxon>Eukaryota</taxon>
        <taxon>Metazoa</taxon>
        <taxon>Ecdysozoa</taxon>
        <taxon>Arthropoda</taxon>
        <taxon>Chelicerata</taxon>
        <taxon>Arachnida</taxon>
        <taxon>Acari</taxon>
        <taxon>Acariformes</taxon>
        <taxon>Trombidiformes</taxon>
        <taxon>Prostigmata</taxon>
        <taxon>Eleutherengona</taxon>
        <taxon>Raphignathae</taxon>
        <taxon>Tetranychoidea</taxon>
        <taxon>Tetranychidae</taxon>
        <taxon>Tetranychus</taxon>
    </lineage>
</organism>
<dbReference type="STRING" id="32264.T1JWS7"/>
<feature type="region of interest" description="Disordered" evidence="2">
    <location>
        <begin position="189"/>
        <end position="233"/>
    </location>
</feature>
<dbReference type="PANTHER" id="PTHR23106">
    <property type="entry name" value="ANGIOGENIC FACTOR WITH G PATCH AND FHA DOMAINS 1"/>
    <property type="match status" value="1"/>
</dbReference>
<dbReference type="eggNOG" id="KOG0154">
    <property type="taxonomic scope" value="Eukaryota"/>
</dbReference>
<keyword evidence="1" id="KW-0175">Coiled coil</keyword>
<dbReference type="AlphaFoldDB" id="T1JWS7"/>
<evidence type="ECO:0000259" key="4">
    <source>
        <dbReference type="PROSITE" id="PS50174"/>
    </source>
</evidence>
<dbReference type="OrthoDB" id="2538319at2759"/>
<evidence type="ECO:0008006" key="7">
    <source>
        <dbReference type="Google" id="ProtNLM"/>
    </source>
</evidence>
<dbReference type="PROSITE" id="PS50006">
    <property type="entry name" value="FHA_DOMAIN"/>
    <property type="match status" value="1"/>
</dbReference>
<feature type="domain" description="G-patch" evidence="4">
    <location>
        <begin position="452"/>
        <end position="497"/>
    </location>
</feature>
<dbReference type="GO" id="GO:0003676">
    <property type="term" value="F:nucleic acid binding"/>
    <property type="evidence" value="ECO:0007669"/>
    <property type="project" value="InterPro"/>
</dbReference>
<dbReference type="InterPro" id="IPR041591">
    <property type="entry name" value="OCRE"/>
</dbReference>
<dbReference type="SMART" id="SM00443">
    <property type="entry name" value="G_patch"/>
    <property type="match status" value="1"/>
</dbReference>
<dbReference type="EMBL" id="CAEY01000815">
    <property type="status" value="NOT_ANNOTATED_CDS"/>
    <property type="molecule type" value="Genomic_DNA"/>
</dbReference>
<reference evidence="6" key="1">
    <citation type="submission" date="2011-08" db="EMBL/GenBank/DDBJ databases">
        <authorList>
            <person name="Rombauts S."/>
        </authorList>
    </citation>
    <scope>NUCLEOTIDE SEQUENCE</scope>
    <source>
        <strain evidence="6">London</strain>
    </source>
</reference>
<feature type="domain" description="FHA" evidence="3">
    <location>
        <begin position="277"/>
        <end position="328"/>
    </location>
</feature>
<protein>
    <recommendedName>
        <fullName evidence="7">Angiogenic factor with G patch and FHA domains 1</fullName>
    </recommendedName>
</protein>
<dbReference type="OMA" id="MVITRCL"/>
<dbReference type="InterPro" id="IPR008984">
    <property type="entry name" value="SMAD_FHA_dom_sf"/>
</dbReference>
<feature type="coiled-coil region" evidence="1">
    <location>
        <begin position="10"/>
        <end position="44"/>
    </location>
</feature>
<dbReference type="Gene3D" id="2.60.200.20">
    <property type="match status" value="1"/>
</dbReference>
<feature type="region of interest" description="Disordered" evidence="2">
    <location>
        <begin position="467"/>
        <end position="497"/>
    </location>
</feature>
<feature type="compositionally biased region" description="Basic and acidic residues" evidence="2">
    <location>
        <begin position="217"/>
        <end position="233"/>
    </location>
</feature>
<accession>T1JWS7</accession>
<dbReference type="KEGG" id="tut:107371317"/>
<evidence type="ECO:0000256" key="2">
    <source>
        <dbReference type="SAM" id="MobiDB-lite"/>
    </source>
</evidence>
<dbReference type="InterPro" id="IPR000467">
    <property type="entry name" value="G_patch_dom"/>
</dbReference>
<dbReference type="PROSITE" id="PS50174">
    <property type="entry name" value="G_PATCH"/>
    <property type="match status" value="1"/>
</dbReference>